<dbReference type="EC" id="2.7.1.49" evidence="5"/>
<dbReference type="Pfam" id="PF08543">
    <property type="entry name" value="Phos_pyr_kin"/>
    <property type="match status" value="1"/>
</dbReference>
<evidence type="ECO:0000256" key="1">
    <source>
        <dbReference type="ARBA" id="ARBA00000151"/>
    </source>
</evidence>
<dbReference type="GO" id="GO:0005524">
    <property type="term" value="F:ATP binding"/>
    <property type="evidence" value="ECO:0007669"/>
    <property type="project" value="UniProtKB-KW"/>
</dbReference>
<comment type="catalytic activity">
    <reaction evidence="1">
        <text>4-amino-5-hydroxymethyl-2-methylpyrimidine + ATP = 4-amino-2-methyl-5-(phosphooxymethyl)pyrimidine + ADP + H(+)</text>
        <dbReference type="Rhea" id="RHEA:23096"/>
        <dbReference type="ChEBI" id="CHEBI:15378"/>
        <dbReference type="ChEBI" id="CHEBI:16892"/>
        <dbReference type="ChEBI" id="CHEBI:30616"/>
        <dbReference type="ChEBI" id="CHEBI:58354"/>
        <dbReference type="ChEBI" id="CHEBI:456216"/>
        <dbReference type="EC" id="2.7.1.49"/>
    </reaction>
</comment>
<dbReference type="InterPro" id="IPR004399">
    <property type="entry name" value="HMP/HMP-P_kinase_dom"/>
</dbReference>
<evidence type="ECO:0000313" key="18">
    <source>
        <dbReference type="Proteomes" id="UP001172911"/>
    </source>
</evidence>
<reference evidence="17" key="1">
    <citation type="journal article" date="2023" name="J. Hazard. Mater.">
        <title>Anaerobic biodegradation of pyrene and benzo[a]pyrene by a new sulfate-reducing Desulforamulus aquiferis strain DSA.</title>
        <authorList>
            <person name="Zhang Z."/>
            <person name="Sun J."/>
            <person name="Gong X."/>
            <person name="Wang C."/>
            <person name="Wang H."/>
        </authorList>
    </citation>
    <scope>NUCLEOTIDE SEQUENCE</scope>
    <source>
        <strain evidence="17">DSA</strain>
    </source>
</reference>
<dbReference type="GO" id="GO:0008902">
    <property type="term" value="F:hydroxymethylpyrimidine kinase activity"/>
    <property type="evidence" value="ECO:0007669"/>
    <property type="project" value="UniProtKB-EC"/>
</dbReference>
<evidence type="ECO:0000256" key="15">
    <source>
        <dbReference type="ARBA" id="ARBA00043176"/>
    </source>
</evidence>
<accession>A0AAW7ZFZ3</accession>
<keyword evidence="9" id="KW-0547">Nucleotide-binding</keyword>
<dbReference type="Proteomes" id="UP001172911">
    <property type="component" value="Unassembled WGS sequence"/>
</dbReference>
<dbReference type="InterPro" id="IPR029056">
    <property type="entry name" value="Ribokinase-like"/>
</dbReference>
<keyword evidence="12" id="KW-0784">Thiamine biosynthesis</keyword>
<keyword evidence="10 17" id="KW-0418">Kinase</keyword>
<evidence type="ECO:0000256" key="13">
    <source>
        <dbReference type="ARBA" id="ARBA00037917"/>
    </source>
</evidence>
<evidence type="ECO:0000256" key="9">
    <source>
        <dbReference type="ARBA" id="ARBA00022741"/>
    </source>
</evidence>
<evidence type="ECO:0000256" key="6">
    <source>
        <dbReference type="ARBA" id="ARBA00012963"/>
    </source>
</evidence>
<evidence type="ECO:0000256" key="5">
    <source>
        <dbReference type="ARBA" id="ARBA00012135"/>
    </source>
</evidence>
<protein>
    <recommendedName>
        <fullName evidence="7">Hydroxymethylpyrimidine/phosphomethylpyrimidine kinase</fullName>
        <ecNumber evidence="5">2.7.1.49</ecNumber>
        <ecNumber evidence="6">2.7.4.7</ecNumber>
    </recommendedName>
    <alternativeName>
        <fullName evidence="14">Hydroxymethylpyrimidine kinase</fullName>
    </alternativeName>
    <alternativeName>
        <fullName evidence="15">Hydroxymethylpyrimidine phosphate kinase</fullName>
    </alternativeName>
</protein>
<dbReference type="PANTHER" id="PTHR20858:SF17">
    <property type="entry name" value="HYDROXYMETHYLPYRIMIDINE_PHOSPHOMETHYLPYRIMIDINE KINASE THI20-RELATED"/>
    <property type="match status" value="1"/>
</dbReference>
<evidence type="ECO:0000256" key="3">
    <source>
        <dbReference type="ARBA" id="ARBA00004769"/>
    </source>
</evidence>
<dbReference type="CDD" id="cd01169">
    <property type="entry name" value="HMPP_kinase"/>
    <property type="match status" value="1"/>
</dbReference>
<dbReference type="SUPFAM" id="SSF53613">
    <property type="entry name" value="Ribokinase-like"/>
    <property type="match status" value="1"/>
</dbReference>
<evidence type="ECO:0000259" key="16">
    <source>
        <dbReference type="Pfam" id="PF08543"/>
    </source>
</evidence>
<keyword evidence="8 17" id="KW-0808">Transferase</keyword>
<evidence type="ECO:0000256" key="4">
    <source>
        <dbReference type="ARBA" id="ARBA00009879"/>
    </source>
</evidence>
<keyword evidence="18" id="KW-1185">Reference proteome</keyword>
<organism evidence="17 18">
    <name type="scientific">Desulforamulus aquiferis</name>
    <dbReference type="NCBI Taxonomy" id="1397668"/>
    <lineage>
        <taxon>Bacteria</taxon>
        <taxon>Bacillati</taxon>
        <taxon>Bacillota</taxon>
        <taxon>Clostridia</taxon>
        <taxon>Eubacteriales</taxon>
        <taxon>Peptococcaceae</taxon>
        <taxon>Desulforamulus</taxon>
    </lineage>
</organism>
<dbReference type="EMBL" id="JARPTC010000019">
    <property type="protein sequence ID" value="MDO7788099.1"/>
    <property type="molecule type" value="Genomic_DNA"/>
</dbReference>
<dbReference type="InterPro" id="IPR013749">
    <property type="entry name" value="PM/HMP-P_kinase-1"/>
</dbReference>
<comment type="catalytic activity">
    <reaction evidence="2">
        <text>4-amino-2-methyl-5-(phosphooxymethyl)pyrimidine + ATP = 4-amino-2-methyl-5-(diphosphooxymethyl)pyrimidine + ADP</text>
        <dbReference type="Rhea" id="RHEA:19893"/>
        <dbReference type="ChEBI" id="CHEBI:30616"/>
        <dbReference type="ChEBI" id="CHEBI:57841"/>
        <dbReference type="ChEBI" id="CHEBI:58354"/>
        <dbReference type="ChEBI" id="CHEBI:456216"/>
        <dbReference type="EC" id="2.7.4.7"/>
    </reaction>
</comment>
<evidence type="ECO:0000256" key="12">
    <source>
        <dbReference type="ARBA" id="ARBA00022977"/>
    </source>
</evidence>
<dbReference type="EC" id="2.7.4.7" evidence="6"/>
<dbReference type="GO" id="GO:0008972">
    <property type="term" value="F:phosphomethylpyrimidine kinase activity"/>
    <property type="evidence" value="ECO:0007669"/>
    <property type="project" value="UniProtKB-EC"/>
</dbReference>
<comment type="pathway">
    <text evidence="13">Cofactor biosynthesis; thiamine diphosphate biosynthesis; 4-amino-2-methyl-5-diphosphomethylpyrimidine from 5-amino-1-(5-phospho-D-ribosyl)imidazole: step 2/3.</text>
</comment>
<dbReference type="Gene3D" id="3.40.1190.20">
    <property type="match status" value="1"/>
</dbReference>
<evidence type="ECO:0000256" key="8">
    <source>
        <dbReference type="ARBA" id="ARBA00022679"/>
    </source>
</evidence>
<dbReference type="PANTHER" id="PTHR20858">
    <property type="entry name" value="PHOSPHOMETHYLPYRIMIDINE KINASE"/>
    <property type="match status" value="1"/>
</dbReference>
<proteinExistence type="inferred from homology"/>
<sequence>MKHVLTVAGSDSCGGAGIQADLKTFSALGTYGMSVITAVTAQNTTGVVMVREMDPEMVAAQINCIFEDIKVHAVKVGMVSSAEIITTIGNCLARHRAVNIVIDPVMVSKSRCNLLRPEACETLVKVLFPLATVVTPNIPEAEVIVGGTITTLEDMKGAAVEIYNKGAKNVIVKGGHMEGPAIDVLYDGKQFLQFSGERVATTNTHGTGCTFSSAIAAYLARGLTMTEAIEGAKKYIHRAIAHSFPIGRGVGPTNHFHELYEKAGLLD</sequence>
<evidence type="ECO:0000313" key="17">
    <source>
        <dbReference type="EMBL" id="MDO7788099.1"/>
    </source>
</evidence>
<evidence type="ECO:0000256" key="11">
    <source>
        <dbReference type="ARBA" id="ARBA00022840"/>
    </source>
</evidence>
<dbReference type="GO" id="GO:0009228">
    <property type="term" value="P:thiamine biosynthetic process"/>
    <property type="evidence" value="ECO:0007669"/>
    <property type="project" value="UniProtKB-KW"/>
</dbReference>
<reference evidence="17" key="2">
    <citation type="submission" date="2023-03" db="EMBL/GenBank/DDBJ databases">
        <authorList>
            <person name="Zhang Z."/>
        </authorList>
    </citation>
    <scope>NUCLEOTIDE SEQUENCE</scope>
    <source>
        <strain evidence="17">DSA</strain>
    </source>
</reference>
<feature type="domain" description="Pyridoxamine kinase/Phosphomethylpyrimidine kinase" evidence="16">
    <location>
        <begin position="11"/>
        <end position="254"/>
    </location>
</feature>
<comment type="similarity">
    <text evidence="4">Belongs to the ThiD family.</text>
</comment>
<evidence type="ECO:0000256" key="14">
    <source>
        <dbReference type="ARBA" id="ARBA00042102"/>
    </source>
</evidence>
<evidence type="ECO:0000256" key="2">
    <source>
        <dbReference type="ARBA" id="ARBA00000565"/>
    </source>
</evidence>
<name>A0AAW7ZFZ3_9FIRM</name>
<keyword evidence="11" id="KW-0067">ATP-binding</keyword>
<dbReference type="GO" id="GO:0005829">
    <property type="term" value="C:cytosol"/>
    <property type="evidence" value="ECO:0007669"/>
    <property type="project" value="TreeGrafter"/>
</dbReference>
<dbReference type="AlphaFoldDB" id="A0AAW7ZFZ3"/>
<dbReference type="RefSeq" id="WP_304543717.1">
    <property type="nucleotide sequence ID" value="NZ_JARPTC010000019.1"/>
</dbReference>
<dbReference type="FunFam" id="3.40.1190.20:FF:000003">
    <property type="entry name" value="Phosphomethylpyrimidine kinase ThiD"/>
    <property type="match status" value="1"/>
</dbReference>
<dbReference type="NCBIfam" id="TIGR00097">
    <property type="entry name" value="HMP-P_kinase"/>
    <property type="match status" value="1"/>
</dbReference>
<gene>
    <name evidence="17" type="primary">thiD</name>
    <name evidence="17" type="ORF">P6N53_12775</name>
</gene>
<evidence type="ECO:0000256" key="10">
    <source>
        <dbReference type="ARBA" id="ARBA00022777"/>
    </source>
</evidence>
<comment type="caution">
    <text evidence="17">The sequence shown here is derived from an EMBL/GenBank/DDBJ whole genome shotgun (WGS) entry which is preliminary data.</text>
</comment>
<comment type="pathway">
    <text evidence="3">Cofactor biosynthesis; thiamine diphosphate biosynthesis; 4-amino-2-methyl-5-diphosphomethylpyrimidine from 5-amino-1-(5-phospho-D-ribosyl)imidazole: step 3/3.</text>
</comment>
<evidence type="ECO:0000256" key="7">
    <source>
        <dbReference type="ARBA" id="ARBA00019161"/>
    </source>
</evidence>